<evidence type="ECO:0000313" key="4">
    <source>
        <dbReference type="Proteomes" id="UP000681341"/>
    </source>
</evidence>
<keyword evidence="4" id="KW-1185">Reference proteome</keyword>
<keyword evidence="2" id="KW-1133">Transmembrane helix</keyword>
<dbReference type="EMBL" id="JAGFNP010000003">
    <property type="protein sequence ID" value="MBO3732810.1"/>
    <property type="molecule type" value="Genomic_DNA"/>
</dbReference>
<dbReference type="Proteomes" id="UP000681341">
    <property type="component" value="Unassembled WGS sequence"/>
</dbReference>
<evidence type="ECO:0000256" key="2">
    <source>
        <dbReference type="SAM" id="Phobius"/>
    </source>
</evidence>
<reference evidence="3 4" key="1">
    <citation type="submission" date="2021-03" db="EMBL/GenBank/DDBJ databases">
        <title>Glycomyces sp. nov., a novel actinomycete isolated from soil.</title>
        <authorList>
            <person name="Yang X."/>
            <person name="Xu X."/>
        </authorList>
    </citation>
    <scope>NUCLEOTIDE SEQUENCE [LARGE SCALE GENOMIC DNA]</scope>
    <source>
        <strain evidence="3 4">NEAU-S30</strain>
    </source>
</reference>
<feature type="region of interest" description="Disordered" evidence="1">
    <location>
        <begin position="1"/>
        <end position="37"/>
    </location>
</feature>
<evidence type="ECO:0000256" key="1">
    <source>
        <dbReference type="SAM" id="MobiDB-lite"/>
    </source>
</evidence>
<accession>A0ABS3U201</accession>
<sequence>MDAVKPSRHSPQLGVHSDSPTSVPPVGDAATAAPLDPEEKDAMPDLAYLALTVVCFVVLGLIVKAVEKL</sequence>
<organism evidence="3 4">
    <name type="scientific">Glycomyces niveus</name>
    <dbReference type="NCBI Taxonomy" id="2820287"/>
    <lineage>
        <taxon>Bacteria</taxon>
        <taxon>Bacillati</taxon>
        <taxon>Actinomycetota</taxon>
        <taxon>Actinomycetes</taxon>
        <taxon>Glycomycetales</taxon>
        <taxon>Glycomycetaceae</taxon>
        <taxon>Glycomyces</taxon>
    </lineage>
</organism>
<keyword evidence="2" id="KW-0472">Membrane</keyword>
<protein>
    <submittedName>
        <fullName evidence="3">Uncharacterized protein</fullName>
    </submittedName>
</protein>
<feature type="transmembrane region" description="Helical" evidence="2">
    <location>
        <begin position="46"/>
        <end position="66"/>
    </location>
</feature>
<gene>
    <name evidence="3" type="ORF">J5V16_08235</name>
</gene>
<name>A0ABS3U201_9ACTN</name>
<proteinExistence type="predicted"/>
<keyword evidence="2" id="KW-0812">Transmembrane</keyword>
<evidence type="ECO:0000313" key="3">
    <source>
        <dbReference type="EMBL" id="MBO3732810.1"/>
    </source>
</evidence>
<comment type="caution">
    <text evidence="3">The sequence shown here is derived from an EMBL/GenBank/DDBJ whole genome shotgun (WGS) entry which is preliminary data.</text>
</comment>
<dbReference type="RefSeq" id="WP_208495586.1">
    <property type="nucleotide sequence ID" value="NZ_JAGFNP010000003.1"/>
</dbReference>